<dbReference type="AlphaFoldDB" id="A0A8H1QNE1"/>
<keyword evidence="2" id="KW-1133">Transmembrane helix</keyword>
<accession>A0A8H1QNE1</accession>
<feature type="region of interest" description="Disordered" evidence="1">
    <location>
        <begin position="64"/>
        <end position="133"/>
    </location>
</feature>
<protein>
    <submittedName>
        <fullName evidence="3">Uncharacterized protein</fullName>
    </submittedName>
</protein>
<proteinExistence type="predicted"/>
<dbReference type="Proteomes" id="UP000298111">
    <property type="component" value="Unassembled WGS sequence"/>
</dbReference>
<dbReference type="EMBL" id="RCIY01000069">
    <property type="protein sequence ID" value="TGG80532.1"/>
    <property type="molecule type" value="Genomic_DNA"/>
</dbReference>
<reference evidence="3 4" key="1">
    <citation type="submission" date="2018-10" db="EMBL/GenBank/DDBJ databases">
        <title>Isolation of pseudouridimycin from Streptomyces albus DSM 40763.</title>
        <authorList>
            <person name="Rosenqvist P."/>
            <person name="Metsae-Ketelae M."/>
            <person name="Virta P."/>
        </authorList>
    </citation>
    <scope>NUCLEOTIDE SEQUENCE [LARGE SCALE GENOMIC DNA]</scope>
    <source>
        <strain evidence="3 4">DSM 40763</strain>
    </source>
</reference>
<keyword evidence="2" id="KW-0812">Transmembrane</keyword>
<evidence type="ECO:0000313" key="3">
    <source>
        <dbReference type="EMBL" id="TGG80532.1"/>
    </source>
</evidence>
<evidence type="ECO:0000313" key="4">
    <source>
        <dbReference type="Proteomes" id="UP000298111"/>
    </source>
</evidence>
<feature type="compositionally biased region" description="Low complexity" evidence="1">
    <location>
        <begin position="91"/>
        <end position="100"/>
    </location>
</feature>
<feature type="compositionally biased region" description="Pro residues" evidence="1">
    <location>
        <begin position="101"/>
        <end position="111"/>
    </location>
</feature>
<gene>
    <name evidence="3" type="ORF">D8771_22380</name>
</gene>
<evidence type="ECO:0000256" key="1">
    <source>
        <dbReference type="SAM" id="MobiDB-lite"/>
    </source>
</evidence>
<dbReference type="RefSeq" id="WP_031025314.1">
    <property type="nucleotide sequence ID" value="NZ_BNEJ01000031.1"/>
</dbReference>
<evidence type="ECO:0000256" key="2">
    <source>
        <dbReference type="SAM" id="Phobius"/>
    </source>
</evidence>
<name>A0A8H1QNE1_9ACTN</name>
<sequence>MPESQDPLRSLFQQAAEAGRRQAAPAPPSDITARGRRAHRRHVALVVAAGLTLAGGGIAAVTLLPGEPDPAVPATTPSPDRSSAVPPTRPPSSGATTAPATSPPPQAPTTVPPSRTAGSPESSTTAPPSSPGR</sequence>
<dbReference type="GeneID" id="75180665"/>
<feature type="transmembrane region" description="Helical" evidence="2">
    <location>
        <begin position="43"/>
        <end position="64"/>
    </location>
</feature>
<keyword evidence="2" id="KW-0472">Membrane</keyword>
<feature type="region of interest" description="Disordered" evidence="1">
    <location>
        <begin position="15"/>
        <end position="38"/>
    </location>
</feature>
<comment type="caution">
    <text evidence="3">The sequence shown here is derived from an EMBL/GenBank/DDBJ whole genome shotgun (WGS) entry which is preliminary data.</text>
</comment>
<organism evidence="3 4">
    <name type="scientific">Streptomyces albus</name>
    <dbReference type="NCBI Taxonomy" id="1888"/>
    <lineage>
        <taxon>Bacteria</taxon>
        <taxon>Bacillati</taxon>
        <taxon>Actinomycetota</taxon>
        <taxon>Actinomycetes</taxon>
        <taxon>Kitasatosporales</taxon>
        <taxon>Streptomycetaceae</taxon>
        <taxon>Streptomyces</taxon>
    </lineage>
</organism>
<feature type="compositionally biased region" description="Low complexity" evidence="1">
    <location>
        <begin position="112"/>
        <end position="127"/>
    </location>
</feature>
<feature type="compositionally biased region" description="Low complexity" evidence="1">
    <location>
        <begin position="15"/>
        <end position="24"/>
    </location>
</feature>